<dbReference type="EC" id="3.4.11.18" evidence="6 7"/>
<organism evidence="9 10">
    <name type="scientific">Tissierella creatinophila DSM 6911</name>
    <dbReference type="NCBI Taxonomy" id="1123403"/>
    <lineage>
        <taxon>Bacteria</taxon>
        <taxon>Bacillati</taxon>
        <taxon>Bacillota</taxon>
        <taxon>Tissierellia</taxon>
        <taxon>Tissierellales</taxon>
        <taxon>Tissierellaceae</taxon>
        <taxon>Tissierella</taxon>
    </lineage>
</organism>
<dbReference type="GO" id="GO:0005829">
    <property type="term" value="C:cytosol"/>
    <property type="evidence" value="ECO:0007669"/>
    <property type="project" value="TreeGrafter"/>
</dbReference>
<feature type="binding site" evidence="6">
    <location>
        <position position="105"/>
    </location>
    <ligand>
        <name>a divalent metal cation</name>
        <dbReference type="ChEBI" id="CHEBI:60240"/>
        <label>1</label>
    </ligand>
</feature>
<feature type="binding site" evidence="6">
    <location>
        <position position="201"/>
    </location>
    <ligand>
        <name>a divalent metal cation</name>
        <dbReference type="ChEBI" id="CHEBI:60240"/>
        <label>2</label>
        <note>catalytic</note>
    </ligand>
</feature>
<dbReference type="PANTHER" id="PTHR43330:SF17">
    <property type="entry name" value="METHIONINE AMINOPEPTIDASE"/>
    <property type="match status" value="1"/>
</dbReference>
<dbReference type="CDD" id="cd01086">
    <property type="entry name" value="MetAP1"/>
    <property type="match status" value="1"/>
</dbReference>
<dbReference type="NCBIfam" id="TIGR00500">
    <property type="entry name" value="met_pdase_I"/>
    <property type="match status" value="1"/>
</dbReference>
<feature type="binding site" evidence="6">
    <location>
        <position position="94"/>
    </location>
    <ligand>
        <name>a divalent metal cation</name>
        <dbReference type="ChEBI" id="CHEBI:60240"/>
        <label>1</label>
    </ligand>
</feature>
<keyword evidence="2 6" id="KW-0031">Aminopeptidase</keyword>
<comment type="function">
    <text evidence="1 6">Removes the N-terminal methionine from nascent proteins. The N-terminal methionine is often cleaved when the second residue in the primary sequence is small and uncharged (Met-Ala-, Cys, Gly, Pro, Ser, Thr, or Val). Requires deformylation of the N(alpha)-formylated initiator methionine before it can be hydrolyzed.</text>
</comment>
<keyword evidence="3 6" id="KW-0645">Protease</keyword>
<proteinExistence type="inferred from homology"/>
<comment type="cofactor">
    <cofactor evidence="6">
        <name>Co(2+)</name>
        <dbReference type="ChEBI" id="CHEBI:48828"/>
    </cofactor>
    <cofactor evidence="6">
        <name>Zn(2+)</name>
        <dbReference type="ChEBI" id="CHEBI:29105"/>
    </cofactor>
    <cofactor evidence="6">
        <name>Mn(2+)</name>
        <dbReference type="ChEBI" id="CHEBI:29035"/>
    </cofactor>
    <cofactor evidence="6">
        <name>Fe(2+)</name>
        <dbReference type="ChEBI" id="CHEBI:29033"/>
    </cofactor>
    <text evidence="6">Binds 2 divalent metal cations per subunit. Has a high-affinity and a low affinity metal-binding site. The true nature of the physiological cofactor is under debate. The enzyme is active with cobalt, zinc, manganese or divalent iron ions. Most likely, methionine aminopeptidases function as mononuclear Fe(2+)-metalloproteases under physiological conditions, and the catalytically relevant metal-binding site has been assigned to the histidine-containing high-affinity site.</text>
</comment>
<evidence type="ECO:0000256" key="6">
    <source>
        <dbReference type="HAMAP-Rule" id="MF_01974"/>
    </source>
</evidence>
<dbReference type="PANTHER" id="PTHR43330">
    <property type="entry name" value="METHIONINE AMINOPEPTIDASE"/>
    <property type="match status" value="1"/>
</dbReference>
<dbReference type="Gene3D" id="3.90.230.10">
    <property type="entry name" value="Creatinase/methionine aminopeptidase superfamily"/>
    <property type="match status" value="1"/>
</dbReference>
<dbReference type="InterPro" id="IPR002467">
    <property type="entry name" value="Pept_M24A_MAP1"/>
</dbReference>
<evidence type="ECO:0000256" key="2">
    <source>
        <dbReference type="ARBA" id="ARBA00022438"/>
    </source>
</evidence>
<feature type="binding site" evidence="6">
    <location>
        <position position="232"/>
    </location>
    <ligand>
        <name>a divalent metal cation</name>
        <dbReference type="ChEBI" id="CHEBI:60240"/>
        <label>2</label>
        <note>catalytic</note>
    </ligand>
</feature>
<dbReference type="GO" id="GO:0046872">
    <property type="term" value="F:metal ion binding"/>
    <property type="evidence" value="ECO:0007669"/>
    <property type="project" value="UniProtKB-UniRule"/>
</dbReference>
<gene>
    <name evidence="6 9" type="primary">map</name>
    <name evidence="9" type="ORF">TICRE_18590</name>
</gene>
<dbReference type="AlphaFoldDB" id="A0A1U7M402"/>
<dbReference type="OrthoDB" id="9802055at2"/>
<accession>A0A1U7M402</accession>
<dbReference type="PRINTS" id="PR00599">
    <property type="entry name" value="MAPEPTIDASE"/>
</dbReference>
<feature type="binding site" evidence="6">
    <location>
        <position position="232"/>
    </location>
    <ligand>
        <name>a divalent metal cation</name>
        <dbReference type="ChEBI" id="CHEBI:60240"/>
        <label>1</label>
    </ligand>
</feature>
<feature type="binding site" evidence="6">
    <location>
        <position position="105"/>
    </location>
    <ligand>
        <name>a divalent metal cation</name>
        <dbReference type="ChEBI" id="CHEBI:60240"/>
        <label>2</label>
        <note>catalytic</note>
    </ligand>
</feature>
<evidence type="ECO:0000256" key="4">
    <source>
        <dbReference type="ARBA" id="ARBA00022723"/>
    </source>
</evidence>
<protein>
    <recommendedName>
        <fullName evidence="6 7">Methionine aminopeptidase</fullName>
        <shortName evidence="6">MAP</shortName>
        <shortName evidence="6">MetAP</shortName>
        <ecNumber evidence="6 7">3.4.11.18</ecNumber>
    </recommendedName>
    <alternativeName>
        <fullName evidence="6">Peptidase M</fullName>
    </alternativeName>
</protein>
<dbReference type="HAMAP" id="MF_01974">
    <property type="entry name" value="MetAP_1"/>
    <property type="match status" value="1"/>
</dbReference>
<feature type="binding site" evidence="6">
    <location>
        <position position="77"/>
    </location>
    <ligand>
        <name>substrate</name>
    </ligand>
</feature>
<sequence>MIILKTPEQIEKMSKAGKILASLHREIAKMIKPGITTQEIDGFVEKYLEERGASPEQKGYQGYPFAICASVNDEICHGFPRDEKLKNGDIVTIDMVVNLDGWLADSAWSYGVGDISEENQRLLDVTKKALYLGIEEAKVGNRLGDIGYAIQSFVEAQGYSVVKDFVGHGIGKDMHEDPQVLHYGTKGRGPRLMEGMVITIEPMVNTGDYRMKIVENGWTAKTVDKSVSAQYEHTLAITKDGPIVLTEQNEGIDTQKEE</sequence>
<comment type="catalytic activity">
    <reaction evidence="6 7">
        <text>Release of N-terminal amino acids, preferentially methionine, from peptides and arylamides.</text>
        <dbReference type="EC" id="3.4.11.18"/>
    </reaction>
</comment>
<name>A0A1U7M402_TISCR</name>
<keyword evidence="5 6" id="KW-0378">Hydrolase</keyword>
<dbReference type="InterPro" id="IPR036005">
    <property type="entry name" value="Creatinase/aminopeptidase-like"/>
</dbReference>
<evidence type="ECO:0000256" key="7">
    <source>
        <dbReference type="RuleBase" id="RU003653"/>
    </source>
</evidence>
<evidence type="ECO:0000259" key="8">
    <source>
        <dbReference type="Pfam" id="PF00557"/>
    </source>
</evidence>
<dbReference type="InterPro" id="IPR000994">
    <property type="entry name" value="Pept_M24"/>
</dbReference>
<comment type="caution">
    <text evidence="9">The sequence shown here is derived from an EMBL/GenBank/DDBJ whole genome shotgun (WGS) entry which is preliminary data.</text>
</comment>
<feature type="binding site" evidence="6">
    <location>
        <position position="175"/>
    </location>
    <ligand>
        <name>substrate</name>
    </ligand>
</feature>
<dbReference type="Pfam" id="PF00557">
    <property type="entry name" value="Peptidase_M24"/>
    <property type="match status" value="1"/>
</dbReference>
<dbReference type="GO" id="GO:0006508">
    <property type="term" value="P:proteolysis"/>
    <property type="evidence" value="ECO:0007669"/>
    <property type="project" value="UniProtKB-KW"/>
</dbReference>
<dbReference type="GO" id="GO:0070006">
    <property type="term" value="F:metalloaminopeptidase activity"/>
    <property type="evidence" value="ECO:0007669"/>
    <property type="project" value="UniProtKB-UniRule"/>
</dbReference>
<evidence type="ECO:0000256" key="5">
    <source>
        <dbReference type="ARBA" id="ARBA00022801"/>
    </source>
</evidence>
<dbReference type="Proteomes" id="UP000186112">
    <property type="component" value="Unassembled WGS sequence"/>
</dbReference>
<dbReference type="SUPFAM" id="SSF55920">
    <property type="entry name" value="Creatinase/aminopeptidase"/>
    <property type="match status" value="1"/>
</dbReference>
<evidence type="ECO:0000313" key="9">
    <source>
        <dbReference type="EMBL" id="OLS02042.1"/>
    </source>
</evidence>
<feature type="binding site" evidence="6">
    <location>
        <position position="168"/>
    </location>
    <ligand>
        <name>a divalent metal cation</name>
        <dbReference type="ChEBI" id="CHEBI:60240"/>
        <label>2</label>
        <note>catalytic</note>
    </ligand>
</feature>
<keyword evidence="10" id="KW-1185">Reference proteome</keyword>
<dbReference type="PROSITE" id="PS00680">
    <property type="entry name" value="MAP_1"/>
    <property type="match status" value="1"/>
</dbReference>
<comment type="subunit">
    <text evidence="6">Monomer.</text>
</comment>
<keyword evidence="4 6" id="KW-0479">Metal-binding</keyword>
<evidence type="ECO:0000313" key="10">
    <source>
        <dbReference type="Proteomes" id="UP000186112"/>
    </source>
</evidence>
<dbReference type="InterPro" id="IPR001714">
    <property type="entry name" value="Pept_M24_MAP"/>
</dbReference>
<reference evidence="9 10" key="1">
    <citation type="submission" date="2016-02" db="EMBL/GenBank/DDBJ databases">
        <title>Genome sequence of Tissierella creatinophila DSM 6911.</title>
        <authorList>
            <person name="Poehlein A."/>
            <person name="Daniel R."/>
        </authorList>
    </citation>
    <scope>NUCLEOTIDE SEQUENCE [LARGE SCALE GENOMIC DNA]</scope>
    <source>
        <strain evidence="9 10">DSM 6911</strain>
    </source>
</reference>
<evidence type="ECO:0000256" key="1">
    <source>
        <dbReference type="ARBA" id="ARBA00002521"/>
    </source>
</evidence>
<dbReference type="EMBL" id="LTDM01000043">
    <property type="protein sequence ID" value="OLS02042.1"/>
    <property type="molecule type" value="Genomic_DNA"/>
</dbReference>
<comment type="similarity">
    <text evidence="6">Belongs to the peptidase M24A family. Methionine aminopeptidase type 1 subfamily.</text>
</comment>
<dbReference type="RefSeq" id="WP_075727353.1">
    <property type="nucleotide sequence ID" value="NZ_LTDM01000043.1"/>
</dbReference>
<evidence type="ECO:0000256" key="3">
    <source>
        <dbReference type="ARBA" id="ARBA00022670"/>
    </source>
</evidence>
<feature type="domain" description="Peptidase M24" evidence="8">
    <location>
        <begin position="11"/>
        <end position="239"/>
    </location>
</feature>
<dbReference type="GO" id="GO:0004239">
    <property type="term" value="F:initiator methionyl aminopeptidase activity"/>
    <property type="evidence" value="ECO:0007669"/>
    <property type="project" value="UniProtKB-UniRule"/>
</dbReference>